<dbReference type="OrthoDB" id="3972769at2759"/>
<evidence type="ECO:0000313" key="1">
    <source>
        <dbReference type="EMBL" id="OBA25172.1"/>
    </source>
</evidence>
<dbReference type="AlphaFoldDB" id="A0A1B7T8X4"/>
<gene>
    <name evidence="1" type="ORF">HANVADRAFT_54077</name>
</gene>
<evidence type="ECO:0000313" key="2">
    <source>
        <dbReference type="Proteomes" id="UP000092321"/>
    </source>
</evidence>
<protein>
    <submittedName>
        <fullName evidence="1">Uncharacterized protein</fullName>
    </submittedName>
</protein>
<proteinExistence type="predicted"/>
<accession>A0A1B7T8X4</accession>
<sequence length="238" mass="28402">MTKCKVYKNFQCPLSACEKEKGKKNKEKNETDFDLIEMKNLKNLITWRYSRRIEYNNNNNNKQNETTKTKTEFLCRLCKGKNWIENVFFFKHLFHSHGITTSMKEDYTQLEKCEMINFTKQIDEDGLMIESVDSLEINRAILKHIDVKLLPLPIRIFTDFKNKVERRHFLQCGTCFKFINCEEFNDKKTKANRSFKSDSETSEYCLNGVYETFYRKHLIGDNCLCFFDNTYIIGVQEI</sequence>
<dbReference type="Proteomes" id="UP000092321">
    <property type="component" value="Unassembled WGS sequence"/>
</dbReference>
<reference evidence="2" key="1">
    <citation type="journal article" date="2016" name="Proc. Natl. Acad. Sci. U.S.A.">
        <title>Comparative genomics of biotechnologically important yeasts.</title>
        <authorList>
            <person name="Riley R."/>
            <person name="Haridas S."/>
            <person name="Wolfe K.H."/>
            <person name="Lopes M.R."/>
            <person name="Hittinger C.T."/>
            <person name="Goeker M."/>
            <person name="Salamov A.A."/>
            <person name="Wisecaver J.H."/>
            <person name="Long T.M."/>
            <person name="Calvey C.H."/>
            <person name="Aerts A.L."/>
            <person name="Barry K.W."/>
            <person name="Choi C."/>
            <person name="Clum A."/>
            <person name="Coughlan A.Y."/>
            <person name="Deshpande S."/>
            <person name="Douglass A.P."/>
            <person name="Hanson S.J."/>
            <person name="Klenk H.-P."/>
            <person name="LaButti K.M."/>
            <person name="Lapidus A."/>
            <person name="Lindquist E.A."/>
            <person name="Lipzen A.M."/>
            <person name="Meier-Kolthoff J.P."/>
            <person name="Ohm R.A."/>
            <person name="Otillar R.P."/>
            <person name="Pangilinan J.L."/>
            <person name="Peng Y."/>
            <person name="Rokas A."/>
            <person name="Rosa C.A."/>
            <person name="Scheuner C."/>
            <person name="Sibirny A.A."/>
            <person name="Slot J.C."/>
            <person name="Stielow J.B."/>
            <person name="Sun H."/>
            <person name="Kurtzman C.P."/>
            <person name="Blackwell M."/>
            <person name="Grigoriev I.V."/>
            <person name="Jeffries T.W."/>
        </authorList>
    </citation>
    <scope>NUCLEOTIDE SEQUENCE [LARGE SCALE GENOMIC DNA]</scope>
    <source>
        <strain evidence="2">NRRL Y-1626</strain>
    </source>
</reference>
<dbReference type="EMBL" id="LXPE01000208">
    <property type="protein sequence ID" value="OBA25172.1"/>
    <property type="molecule type" value="Genomic_DNA"/>
</dbReference>
<keyword evidence="2" id="KW-1185">Reference proteome</keyword>
<comment type="caution">
    <text evidence="1">The sequence shown here is derived from an EMBL/GenBank/DDBJ whole genome shotgun (WGS) entry which is preliminary data.</text>
</comment>
<name>A0A1B7T8X4_9ASCO</name>
<organism evidence="1 2">
    <name type="scientific">Hanseniaspora valbyensis NRRL Y-1626</name>
    <dbReference type="NCBI Taxonomy" id="766949"/>
    <lineage>
        <taxon>Eukaryota</taxon>
        <taxon>Fungi</taxon>
        <taxon>Dikarya</taxon>
        <taxon>Ascomycota</taxon>
        <taxon>Saccharomycotina</taxon>
        <taxon>Saccharomycetes</taxon>
        <taxon>Saccharomycodales</taxon>
        <taxon>Saccharomycodaceae</taxon>
        <taxon>Hanseniaspora</taxon>
    </lineage>
</organism>